<feature type="region of interest" description="Disordered" evidence="7">
    <location>
        <begin position="1"/>
        <end position="35"/>
    </location>
</feature>
<evidence type="ECO:0000256" key="4">
    <source>
        <dbReference type="ARBA" id="ARBA00022989"/>
    </source>
</evidence>
<feature type="transmembrane region" description="Helical" evidence="8">
    <location>
        <begin position="349"/>
        <end position="370"/>
    </location>
</feature>
<comment type="similarity">
    <text evidence="2 6">Belongs to the CDC50/LEM3 family.</text>
</comment>
<dbReference type="Proteomes" id="UP000275078">
    <property type="component" value="Unassembled WGS sequence"/>
</dbReference>
<organism evidence="9 10">
    <name type="scientific">Ascobolus immersus RN42</name>
    <dbReference type="NCBI Taxonomy" id="1160509"/>
    <lineage>
        <taxon>Eukaryota</taxon>
        <taxon>Fungi</taxon>
        <taxon>Dikarya</taxon>
        <taxon>Ascomycota</taxon>
        <taxon>Pezizomycotina</taxon>
        <taxon>Pezizomycetes</taxon>
        <taxon>Pezizales</taxon>
        <taxon>Ascobolaceae</taxon>
        <taxon>Ascobolus</taxon>
    </lineage>
</organism>
<dbReference type="STRING" id="1160509.A0A3N4IBV4"/>
<keyword evidence="4 8" id="KW-1133">Transmembrane helix</keyword>
<evidence type="ECO:0000256" key="1">
    <source>
        <dbReference type="ARBA" id="ARBA00004141"/>
    </source>
</evidence>
<dbReference type="Pfam" id="PF03381">
    <property type="entry name" value="CDC50"/>
    <property type="match status" value="1"/>
</dbReference>
<evidence type="ECO:0000256" key="2">
    <source>
        <dbReference type="ARBA" id="ARBA00009457"/>
    </source>
</evidence>
<dbReference type="GO" id="GO:0005783">
    <property type="term" value="C:endoplasmic reticulum"/>
    <property type="evidence" value="ECO:0007669"/>
    <property type="project" value="TreeGrafter"/>
</dbReference>
<dbReference type="InterPro" id="IPR005045">
    <property type="entry name" value="CDC50/LEM3_fam"/>
</dbReference>
<dbReference type="GO" id="GO:0005886">
    <property type="term" value="C:plasma membrane"/>
    <property type="evidence" value="ECO:0007669"/>
    <property type="project" value="TreeGrafter"/>
</dbReference>
<sequence length="404" mass="45584">MSSDSGDEHAAQSRSDNERRRKKKKEKTRKPANTAFRQQRLKAWQPILTPKTVLPMFFILGLIFAPLGGLMLYASAKVQEIVIDYTKCNQTAPTGTQFSSIPGDKVSYTFKTDVNPDPVWRKVTKNTGLKKNETICEIQFTIPDLNPPILFFYRLTNFYQNHRRYVKSVDERQLRGEAVSAADLKGSDACSPLITDKDGKPYYPCGLIANSLFNDTFSQPKLVGSTNEDDRYIMKNSGIAWPSDKERFKKTKYKPEDVVPPPHWVDMYPGGKYNKTNMPDLSEWEELMVWMRTAGLPTFSKLAMRNDTTKMARGTYQVDIIDRFPAHLYGGTKSIVISTRTVLGGRNPFLGIAYIVVAGICMLLGTLFTARHLIKPRKLGDHSYLSWNNENTREAQLTGGGGGV</sequence>
<gene>
    <name evidence="9" type="ORF">BJ508DRAFT_317734</name>
</gene>
<proteinExistence type="inferred from homology"/>
<dbReference type="OrthoDB" id="340608at2759"/>
<feature type="transmembrane region" description="Helical" evidence="8">
    <location>
        <begin position="52"/>
        <end position="74"/>
    </location>
</feature>
<reference evidence="9 10" key="1">
    <citation type="journal article" date="2018" name="Nat. Ecol. Evol.">
        <title>Pezizomycetes genomes reveal the molecular basis of ectomycorrhizal truffle lifestyle.</title>
        <authorList>
            <person name="Murat C."/>
            <person name="Payen T."/>
            <person name="Noel B."/>
            <person name="Kuo A."/>
            <person name="Morin E."/>
            <person name="Chen J."/>
            <person name="Kohler A."/>
            <person name="Krizsan K."/>
            <person name="Balestrini R."/>
            <person name="Da Silva C."/>
            <person name="Montanini B."/>
            <person name="Hainaut M."/>
            <person name="Levati E."/>
            <person name="Barry K.W."/>
            <person name="Belfiori B."/>
            <person name="Cichocki N."/>
            <person name="Clum A."/>
            <person name="Dockter R.B."/>
            <person name="Fauchery L."/>
            <person name="Guy J."/>
            <person name="Iotti M."/>
            <person name="Le Tacon F."/>
            <person name="Lindquist E.A."/>
            <person name="Lipzen A."/>
            <person name="Malagnac F."/>
            <person name="Mello A."/>
            <person name="Molinier V."/>
            <person name="Miyauchi S."/>
            <person name="Poulain J."/>
            <person name="Riccioni C."/>
            <person name="Rubini A."/>
            <person name="Sitrit Y."/>
            <person name="Splivallo R."/>
            <person name="Traeger S."/>
            <person name="Wang M."/>
            <person name="Zifcakova L."/>
            <person name="Wipf D."/>
            <person name="Zambonelli A."/>
            <person name="Paolocci F."/>
            <person name="Nowrousian M."/>
            <person name="Ottonello S."/>
            <person name="Baldrian P."/>
            <person name="Spatafora J.W."/>
            <person name="Henrissat B."/>
            <person name="Nagy L.G."/>
            <person name="Aury J.M."/>
            <person name="Wincker P."/>
            <person name="Grigoriev I.V."/>
            <person name="Bonfante P."/>
            <person name="Martin F.M."/>
        </authorList>
    </citation>
    <scope>NUCLEOTIDE SEQUENCE [LARGE SCALE GENOMIC DNA]</scope>
    <source>
        <strain evidence="9 10">RN42</strain>
    </source>
</reference>
<feature type="compositionally biased region" description="Basic and acidic residues" evidence="7">
    <location>
        <begin position="1"/>
        <end position="19"/>
    </location>
</feature>
<evidence type="ECO:0000256" key="8">
    <source>
        <dbReference type="SAM" id="Phobius"/>
    </source>
</evidence>
<accession>A0A3N4IBV4</accession>
<dbReference type="PANTHER" id="PTHR10926">
    <property type="entry name" value="CELL CYCLE CONTROL PROTEIN 50"/>
    <property type="match status" value="1"/>
</dbReference>
<dbReference type="GO" id="GO:0005794">
    <property type="term" value="C:Golgi apparatus"/>
    <property type="evidence" value="ECO:0007669"/>
    <property type="project" value="TreeGrafter"/>
</dbReference>
<keyword evidence="5 6" id="KW-0472">Membrane</keyword>
<evidence type="ECO:0000256" key="7">
    <source>
        <dbReference type="SAM" id="MobiDB-lite"/>
    </source>
</evidence>
<evidence type="ECO:0000256" key="5">
    <source>
        <dbReference type="ARBA" id="ARBA00023136"/>
    </source>
</evidence>
<protein>
    <submittedName>
        <fullName evidence="9">Lem3 cdc50 family protein</fullName>
    </submittedName>
</protein>
<keyword evidence="3 8" id="KW-0812">Transmembrane</keyword>
<dbReference type="AlphaFoldDB" id="A0A3N4IBV4"/>
<dbReference type="PIRSF" id="PIRSF015840">
    <property type="entry name" value="DUF284_TM_euk"/>
    <property type="match status" value="1"/>
</dbReference>
<evidence type="ECO:0000313" key="9">
    <source>
        <dbReference type="EMBL" id="RPA83572.1"/>
    </source>
</evidence>
<evidence type="ECO:0000256" key="6">
    <source>
        <dbReference type="PIRNR" id="PIRNR015840"/>
    </source>
</evidence>
<feature type="compositionally biased region" description="Basic residues" evidence="7">
    <location>
        <begin position="20"/>
        <end position="30"/>
    </location>
</feature>
<dbReference type="EMBL" id="ML119663">
    <property type="protein sequence ID" value="RPA83572.1"/>
    <property type="molecule type" value="Genomic_DNA"/>
</dbReference>
<dbReference type="PANTHER" id="PTHR10926:SF0">
    <property type="entry name" value="CDC50, ISOFORM A"/>
    <property type="match status" value="1"/>
</dbReference>
<evidence type="ECO:0000256" key="3">
    <source>
        <dbReference type="ARBA" id="ARBA00022692"/>
    </source>
</evidence>
<name>A0A3N4IBV4_ASCIM</name>
<comment type="subcellular location">
    <subcellularLocation>
        <location evidence="1">Membrane</location>
        <topology evidence="1">Multi-pass membrane protein</topology>
    </subcellularLocation>
</comment>
<keyword evidence="10" id="KW-1185">Reference proteome</keyword>
<dbReference type="GO" id="GO:0045332">
    <property type="term" value="P:phospholipid translocation"/>
    <property type="evidence" value="ECO:0007669"/>
    <property type="project" value="UniProtKB-UniRule"/>
</dbReference>
<evidence type="ECO:0000313" key="10">
    <source>
        <dbReference type="Proteomes" id="UP000275078"/>
    </source>
</evidence>